<evidence type="ECO:0000313" key="9">
    <source>
        <dbReference type="Proteomes" id="UP000036771"/>
    </source>
</evidence>
<evidence type="ECO:0000256" key="5">
    <source>
        <dbReference type="ARBA" id="ARBA00023136"/>
    </source>
</evidence>
<evidence type="ECO:0000259" key="7">
    <source>
        <dbReference type="Pfam" id="PF02687"/>
    </source>
</evidence>
<accession>A0A0K8MG14</accession>
<protein>
    <submittedName>
        <fullName evidence="8">FtsX-like permease family protein</fullName>
    </submittedName>
</protein>
<proteinExistence type="predicted"/>
<keyword evidence="2" id="KW-1003">Cell membrane</keyword>
<sequence>MAKFSRTEIPLGQGKSHCLIPWIIALMVYLGTMALTGAVLLHRMIESWQKDFKSGFTVELQMTSDHPGQSSLEGRQKQDKLLAILRALPGVLKAEALPSNKPSATLDPFGNDIKNHRILIDVALSQDAKIDISTLEVDLRSLFSDISIKNHQVWRETILNIGHSLVGISLIIAGSIGFVSVITIAFITHSGLIIHEKVIEILRLIGAEDRFIAKQFQTYSLKMAMKGGIIGAFLSIVTYLTMKYKLQTLILDFFHPHQYETELWFVILFTPLFMMAIVMLSARMTVIFSMREE</sequence>
<organism evidence="8 9">
    <name type="scientific">Caedimonas varicaedens</name>
    <dbReference type="NCBI Taxonomy" id="1629334"/>
    <lineage>
        <taxon>Bacteria</taxon>
        <taxon>Pseudomonadati</taxon>
        <taxon>Pseudomonadota</taxon>
        <taxon>Alphaproteobacteria</taxon>
        <taxon>Holosporales</taxon>
        <taxon>Caedimonadaceae</taxon>
        <taxon>Caedimonas</taxon>
    </lineage>
</organism>
<dbReference type="EMBL" id="BBVC01000097">
    <property type="protein sequence ID" value="GAO98844.1"/>
    <property type="molecule type" value="Genomic_DNA"/>
</dbReference>
<keyword evidence="4 6" id="KW-1133">Transmembrane helix</keyword>
<evidence type="ECO:0000256" key="6">
    <source>
        <dbReference type="SAM" id="Phobius"/>
    </source>
</evidence>
<evidence type="ECO:0000256" key="4">
    <source>
        <dbReference type="ARBA" id="ARBA00022989"/>
    </source>
</evidence>
<dbReference type="OrthoDB" id="9814843at2"/>
<evidence type="ECO:0000256" key="1">
    <source>
        <dbReference type="ARBA" id="ARBA00004651"/>
    </source>
</evidence>
<comment type="caution">
    <text evidence="8">The sequence shown here is derived from an EMBL/GenBank/DDBJ whole genome shotgun (WGS) entry which is preliminary data.</text>
</comment>
<feature type="transmembrane region" description="Helical" evidence="6">
    <location>
        <begin position="263"/>
        <end position="288"/>
    </location>
</feature>
<feature type="transmembrane region" description="Helical" evidence="6">
    <location>
        <begin position="165"/>
        <end position="187"/>
    </location>
</feature>
<evidence type="ECO:0000313" key="8">
    <source>
        <dbReference type="EMBL" id="GAO98844.1"/>
    </source>
</evidence>
<gene>
    <name evidence="8" type="ORF">Cva_01513</name>
</gene>
<keyword evidence="3 6" id="KW-0812">Transmembrane</keyword>
<dbReference type="Proteomes" id="UP000036771">
    <property type="component" value="Unassembled WGS sequence"/>
</dbReference>
<evidence type="ECO:0000256" key="3">
    <source>
        <dbReference type="ARBA" id="ARBA00022692"/>
    </source>
</evidence>
<name>A0A0K8MG14_9PROT</name>
<dbReference type="InterPro" id="IPR003838">
    <property type="entry name" value="ABC3_permease_C"/>
</dbReference>
<keyword evidence="5 6" id="KW-0472">Membrane</keyword>
<evidence type="ECO:0000256" key="2">
    <source>
        <dbReference type="ARBA" id="ARBA00022475"/>
    </source>
</evidence>
<reference evidence="8 9" key="1">
    <citation type="submission" date="2015-03" db="EMBL/GenBank/DDBJ databases">
        <title>Caedibacter varicaedens, whole genome shotgun sequence.</title>
        <authorList>
            <person name="Suzuki H."/>
            <person name="Dapper A.L."/>
            <person name="Gibson A.K."/>
            <person name="Jackson C."/>
            <person name="Lee H."/>
            <person name="Pejaver V.R."/>
            <person name="Doak T."/>
            <person name="Lynch M."/>
        </authorList>
    </citation>
    <scope>NUCLEOTIDE SEQUENCE [LARGE SCALE GENOMIC DNA]</scope>
</reference>
<dbReference type="GO" id="GO:0005886">
    <property type="term" value="C:plasma membrane"/>
    <property type="evidence" value="ECO:0007669"/>
    <property type="project" value="UniProtKB-SubCell"/>
</dbReference>
<dbReference type="STRING" id="1629334.Cva_01513"/>
<dbReference type="AlphaFoldDB" id="A0A0K8MG14"/>
<keyword evidence="9" id="KW-1185">Reference proteome</keyword>
<feature type="transmembrane region" description="Helical" evidence="6">
    <location>
        <begin position="20"/>
        <end position="41"/>
    </location>
</feature>
<dbReference type="Pfam" id="PF02687">
    <property type="entry name" value="FtsX"/>
    <property type="match status" value="1"/>
</dbReference>
<feature type="domain" description="ABC3 transporter permease C-terminal" evidence="7">
    <location>
        <begin position="171"/>
        <end position="285"/>
    </location>
</feature>
<comment type="subcellular location">
    <subcellularLocation>
        <location evidence="1">Cell membrane</location>
        <topology evidence="1">Multi-pass membrane protein</topology>
    </subcellularLocation>
</comment>
<feature type="transmembrane region" description="Helical" evidence="6">
    <location>
        <begin position="223"/>
        <end position="242"/>
    </location>
</feature>